<evidence type="ECO:0000256" key="2">
    <source>
        <dbReference type="SAM" id="Phobius"/>
    </source>
</evidence>
<evidence type="ECO:0008006" key="5">
    <source>
        <dbReference type="Google" id="ProtNLM"/>
    </source>
</evidence>
<name>A0A0G4EU16_VITBC</name>
<protein>
    <recommendedName>
        <fullName evidence="5">Selenoprotein S</fullName>
    </recommendedName>
</protein>
<evidence type="ECO:0000313" key="4">
    <source>
        <dbReference type="Proteomes" id="UP000041254"/>
    </source>
</evidence>
<feature type="transmembrane region" description="Helical" evidence="2">
    <location>
        <begin position="44"/>
        <end position="65"/>
    </location>
</feature>
<organism evidence="3 4">
    <name type="scientific">Vitrella brassicaformis (strain CCMP3155)</name>
    <dbReference type="NCBI Taxonomy" id="1169540"/>
    <lineage>
        <taxon>Eukaryota</taxon>
        <taxon>Sar</taxon>
        <taxon>Alveolata</taxon>
        <taxon>Colpodellida</taxon>
        <taxon>Vitrellaceae</taxon>
        <taxon>Vitrella</taxon>
    </lineage>
</organism>
<keyword evidence="2" id="KW-1133">Transmembrane helix</keyword>
<dbReference type="AlphaFoldDB" id="A0A0G4EU16"/>
<feature type="compositionally biased region" description="Basic and acidic residues" evidence="1">
    <location>
        <begin position="104"/>
        <end position="134"/>
    </location>
</feature>
<dbReference type="EMBL" id="CDMY01000309">
    <property type="protein sequence ID" value="CEM01755.1"/>
    <property type="molecule type" value="Genomic_DNA"/>
</dbReference>
<keyword evidence="2" id="KW-0812">Transmembrane</keyword>
<gene>
    <name evidence="3" type="ORF">Vbra_8200</name>
</gene>
<feature type="region of interest" description="Disordered" evidence="1">
    <location>
        <begin position="104"/>
        <end position="164"/>
    </location>
</feature>
<proteinExistence type="predicted"/>
<keyword evidence="2" id="KW-0472">Membrane</keyword>
<dbReference type="InParanoid" id="A0A0G4EU16"/>
<accession>A0A0G4EU16</accession>
<evidence type="ECO:0000256" key="1">
    <source>
        <dbReference type="SAM" id="MobiDB-lite"/>
    </source>
</evidence>
<keyword evidence="4" id="KW-1185">Reference proteome</keyword>
<reference evidence="3 4" key="1">
    <citation type="submission" date="2014-11" db="EMBL/GenBank/DDBJ databases">
        <authorList>
            <person name="Zhu J."/>
            <person name="Qi W."/>
            <person name="Song R."/>
        </authorList>
    </citation>
    <scope>NUCLEOTIDE SEQUENCE [LARGE SCALE GENOMIC DNA]</scope>
</reference>
<dbReference type="VEuPathDB" id="CryptoDB:Vbra_8200"/>
<dbReference type="Proteomes" id="UP000041254">
    <property type="component" value="Unassembled WGS sequence"/>
</dbReference>
<evidence type="ECO:0000313" key="3">
    <source>
        <dbReference type="EMBL" id="CEM01755.1"/>
    </source>
</evidence>
<feature type="region of interest" description="Disordered" evidence="1">
    <location>
        <begin position="1"/>
        <end position="21"/>
    </location>
</feature>
<sequence>MPDAVDEFWPSEPEHGAPAADQPHVAIEGEEVSGDGKTIPLDRLYFLLAAAATILVAAAVLSLWYRFKQSRQRKRDEQLDRKREQARLRQLARLEEEADHFKHTVEYERMEQEAKERDKGITAEHRHTMDKAEHYGPGLDSPFFDKSMPGYRPQRKGPGMRGGG</sequence>